<organism evidence="9 10">
    <name type="scientific">Effusibacillus dendaii</name>
    <dbReference type="NCBI Taxonomy" id="2743772"/>
    <lineage>
        <taxon>Bacteria</taxon>
        <taxon>Bacillati</taxon>
        <taxon>Bacillota</taxon>
        <taxon>Bacilli</taxon>
        <taxon>Bacillales</taxon>
        <taxon>Alicyclobacillaceae</taxon>
        <taxon>Effusibacillus</taxon>
    </lineage>
</organism>
<evidence type="ECO:0000256" key="1">
    <source>
        <dbReference type="ARBA" id="ARBA00006291"/>
    </source>
</evidence>
<dbReference type="InterPro" id="IPR055219">
    <property type="entry name" value="MinC_N_1"/>
</dbReference>
<comment type="similarity">
    <text evidence="1 6">Belongs to the MinC family.</text>
</comment>
<dbReference type="PANTHER" id="PTHR34108">
    <property type="entry name" value="SEPTUM SITE-DETERMINING PROTEIN MINC"/>
    <property type="match status" value="1"/>
</dbReference>
<evidence type="ECO:0000256" key="3">
    <source>
        <dbReference type="ARBA" id="ARBA00023210"/>
    </source>
</evidence>
<evidence type="ECO:0000259" key="8">
    <source>
        <dbReference type="Pfam" id="PF22642"/>
    </source>
</evidence>
<keyword evidence="3 6" id="KW-0717">Septation</keyword>
<keyword evidence="10" id="KW-1185">Reference proteome</keyword>
<dbReference type="RefSeq" id="WP_200759245.1">
    <property type="nucleotide sequence ID" value="NZ_AP023366.1"/>
</dbReference>
<evidence type="ECO:0000256" key="6">
    <source>
        <dbReference type="HAMAP-Rule" id="MF_00267"/>
    </source>
</evidence>
<dbReference type="InterPro" id="IPR005526">
    <property type="entry name" value="Septum_form_inhib_MinC_C"/>
</dbReference>
<proteinExistence type="inferred from homology"/>
<dbReference type="GO" id="GO:1901891">
    <property type="term" value="P:regulation of cell septum assembly"/>
    <property type="evidence" value="ECO:0007669"/>
    <property type="project" value="InterPro"/>
</dbReference>
<dbReference type="AlphaFoldDB" id="A0A7I8D4T7"/>
<dbReference type="KEGG" id="eff:skT53_00620"/>
<dbReference type="InterPro" id="IPR016098">
    <property type="entry name" value="CAP/MinC_C"/>
</dbReference>
<dbReference type="Pfam" id="PF22642">
    <property type="entry name" value="MinC_N_1"/>
    <property type="match status" value="1"/>
</dbReference>
<keyword evidence="4 6" id="KW-0131">Cell cycle</keyword>
<evidence type="ECO:0000259" key="7">
    <source>
        <dbReference type="Pfam" id="PF03775"/>
    </source>
</evidence>
<dbReference type="Gene3D" id="2.160.20.70">
    <property type="match status" value="1"/>
</dbReference>
<evidence type="ECO:0000256" key="2">
    <source>
        <dbReference type="ARBA" id="ARBA00022618"/>
    </source>
</evidence>
<dbReference type="GO" id="GO:0000917">
    <property type="term" value="P:division septum assembly"/>
    <property type="evidence" value="ECO:0007669"/>
    <property type="project" value="UniProtKB-KW"/>
</dbReference>
<dbReference type="Pfam" id="PF03775">
    <property type="entry name" value="MinC_C"/>
    <property type="match status" value="1"/>
</dbReference>
<protein>
    <recommendedName>
        <fullName evidence="6">Probable septum site-determining protein MinC</fullName>
    </recommendedName>
</protein>
<dbReference type="GO" id="GO:0000902">
    <property type="term" value="P:cell morphogenesis"/>
    <property type="evidence" value="ECO:0007669"/>
    <property type="project" value="InterPro"/>
</dbReference>
<name>A0A7I8D4T7_9BACL</name>
<dbReference type="InterPro" id="IPR013033">
    <property type="entry name" value="MinC"/>
</dbReference>
<dbReference type="Gene3D" id="3.30.160.540">
    <property type="match status" value="1"/>
</dbReference>
<dbReference type="SUPFAM" id="SSF63848">
    <property type="entry name" value="Cell-division inhibitor MinC, C-terminal domain"/>
    <property type="match status" value="1"/>
</dbReference>
<comment type="subunit">
    <text evidence="5 6">Interacts with MinD and FtsZ.</text>
</comment>
<sequence>MQDQPGCEMPRTVKQAVTIKGIRDGLVFLFDDQCSFAEILEDLQEKLHGAQSQLLSGPIIRVTIETGRRVFDEVQKEQIRQLLSIYGNLVIQGFHSVLEEEFPKPPHVFLHRGTVRSGQSIEFDGDITIIGDVNPGGQVLATGDIYVMGALRGIAHAGCRGNEQAVIGAVYFQPTQLRIGSVISRSPDTSDIRSEAAEMEFAYLRNGQMAVEKMFNLYSIRLKK</sequence>
<dbReference type="InterPro" id="IPR036145">
    <property type="entry name" value="MinC_C_sf"/>
</dbReference>
<dbReference type="Proteomes" id="UP000593802">
    <property type="component" value="Chromosome"/>
</dbReference>
<comment type="function">
    <text evidence="6">Cell division inhibitor that blocks the formation of polar Z ring septums. Rapidly oscillates between the poles of the cell to destabilize FtsZ filaments that have formed before they mature into polar Z rings. Prevents FtsZ polymerization.</text>
</comment>
<dbReference type="EMBL" id="AP023366">
    <property type="protein sequence ID" value="BCJ85077.1"/>
    <property type="molecule type" value="Genomic_DNA"/>
</dbReference>
<reference evidence="9 10" key="1">
    <citation type="submission" date="2020-08" db="EMBL/GenBank/DDBJ databases">
        <title>Complete Genome Sequence of Effusibacillus dendaii Strain skT53, Isolated from Farmland soil.</title>
        <authorList>
            <person name="Konishi T."/>
            <person name="Kawasaki H."/>
        </authorList>
    </citation>
    <scope>NUCLEOTIDE SEQUENCE [LARGE SCALE GENOMIC DNA]</scope>
    <source>
        <strain evidence="10">skT53</strain>
    </source>
</reference>
<dbReference type="HAMAP" id="MF_00267">
    <property type="entry name" value="MinC"/>
    <property type="match status" value="1"/>
</dbReference>
<keyword evidence="2 6" id="KW-0132">Cell division</keyword>
<feature type="domain" description="Septum formation inhibitor MinC C-terminal" evidence="7">
    <location>
        <begin position="111"/>
        <end position="211"/>
    </location>
</feature>
<evidence type="ECO:0000256" key="4">
    <source>
        <dbReference type="ARBA" id="ARBA00023306"/>
    </source>
</evidence>
<evidence type="ECO:0000256" key="5">
    <source>
        <dbReference type="ARBA" id="ARBA00046874"/>
    </source>
</evidence>
<gene>
    <name evidence="6 9" type="primary">minC</name>
    <name evidence="9" type="ORF">skT53_00620</name>
</gene>
<dbReference type="PANTHER" id="PTHR34108:SF1">
    <property type="entry name" value="SEPTUM SITE-DETERMINING PROTEIN MINC"/>
    <property type="match status" value="1"/>
</dbReference>
<accession>A0A7I8D4T7</accession>
<feature type="domain" description="Septum site-determining protein MinC N-terminal" evidence="8">
    <location>
        <begin position="17"/>
        <end position="94"/>
    </location>
</feature>
<evidence type="ECO:0000313" key="9">
    <source>
        <dbReference type="EMBL" id="BCJ85077.1"/>
    </source>
</evidence>
<evidence type="ECO:0000313" key="10">
    <source>
        <dbReference type="Proteomes" id="UP000593802"/>
    </source>
</evidence>